<proteinExistence type="predicted"/>
<comment type="caution">
    <text evidence="1">The sequence shown here is derived from an EMBL/GenBank/DDBJ whole genome shotgun (WGS) entry which is preliminary data.</text>
</comment>
<organism evidence="1 2">
    <name type="scientific">Cercophora newfieldiana</name>
    <dbReference type="NCBI Taxonomy" id="92897"/>
    <lineage>
        <taxon>Eukaryota</taxon>
        <taxon>Fungi</taxon>
        <taxon>Dikarya</taxon>
        <taxon>Ascomycota</taxon>
        <taxon>Pezizomycotina</taxon>
        <taxon>Sordariomycetes</taxon>
        <taxon>Sordariomycetidae</taxon>
        <taxon>Sordariales</taxon>
        <taxon>Lasiosphaeriaceae</taxon>
        <taxon>Cercophora</taxon>
    </lineage>
</organism>
<evidence type="ECO:0000313" key="1">
    <source>
        <dbReference type="EMBL" id="KAK0639198.1"/>
    </source>
</evidence>
<protein>
    <submittedName>
        <fullName evidence="1">Uncharacterized protein</fullName>
    </submittedName>
</protein>
<accession>A0AA39XS24</accession>
<gene>
    <name evidence="1" type="ORF">B0T16DRAFT_422608</name>
</gene>
<sequence>MQAIHLGESECQTPTSMQRESEQTLIHLCQECKAIEAELQALLGRLRARGTTKLRLVVDSFAIAFKGLVSTTALDGLKERLSQARSQLTLALLVVFWGTAQEQGMNMMEFQKAHSKTLQSLDESVCALGNSIRELVNGHSLKSRSDA</sequence>
<dbReference type="EMBL" id="JAULSV010000007">
    <property type="protein sequence ID" value="KAK0639198.1"/>
    <property type="molecule type" value="Genomic_DNA"/>
</dbReference>
<evidence type="ECO:0000313" key="2">
    <source>
        <dbReference type="Proteomes" id="UP001174936"/>
    </source>
</evidence>
<name>A0AA39XS24_9PEZI</name>
<dbReference type="Proteomes" id="UP001174936">
    <property type="component" value="Unassembled WGS sequence"/>
</dbReference>
<reference evidence="1" key="1">
    <citation type="submission" date="2023-06" db="EMBL/GenBank/DDBJ databases">
        <title>Genome-scale phylogeny and comparative genomics of the fungal order Sordariales.</title>
        <authorList>
            <consortium name="Lawrence Berkeley National Laboratory"/>
            <person name="Hensen N."/>
            <person name="Bonometti L."/>
            <person name="Westerberg I."/>
            <person name="Brannstrom I.O."/>
            <person name="Guillou S."/>
            <person name="Cros-Aarteil S."/>
            <person name="Calhoun S."/>
            <person name="Haridas S."/>
            <person name="Kuo A."/>
            <person name="Mondo S."/>
            <person name="Pangilinan J."/>
            <person name="Riley R."/>
            <person name="Labutti K."/>
            <person name="Andreopoulos B."/>
            <person name="Lipzen A."/>
            <person name="Chen C."/>
            <person name="Yanf M."/>
            <person name="Daum C."/>
            <person name="Ng V."/>
            <person name="Clum A."/>
            <person name="Steindorff A."/>
            <person name="Ohm R."/>
            <person name="Martin F."/>
            <person name="Silar P."/>
            <person name="Natvig D."/>
            <person name="Lalanne C."/>
            <person name="Gautier V."/>
            <person name="Ament-Velasquez S.L."/>
            <person name="Kruys A."/>
            <person name="Hutchinson M.I."/>
            <person name="Powell A.J."/>
            <person name="Barry K."/>
            <person name="Miller A.N."/>
            <person name="Grigoriev I.V."/>
            <person name="Debuchy R."/>
            <person name="Gladieux P."/>
            <person name="Thoren M.H."/>
            <person name="Johannesson H."/>
        </authorList>
    </citation>
    <scope>NUCLEOTIDE SEQUENCE</scope>
    <source>
        <strain evidence="1">SMH2532-1</strain>
    </source>
</reference>
<keyword evidence="2" id="KW-1185">Reference proteome</keyword>
<dbReference type="AlphaFoldDB" id="A0AA39XS24"/>